<dbReference type="InterPro" id="IPR032840">
    <property type="entry name" value="CFAP91_dom"/>
</dbReference>
<evidence type="ECO:0000256" key="8">
    <source>
        <dbReference type="SAM" id="MobiDB-lite"/>
    </source>
</evidence>
<dbReference type="GeneID" id="106667938"/>
<dbReference type="KEGG" id="clec:106667938"/>
<dbReference type="InterPro" id="IPR026720">
    <property type="entry name" value="CFAP91"/>
</dbReference>
<keyword evidence="2" id="KW-0963">Cytoplasm</keyword>
<evidence type="ECO:0000256" key="6">
    <source>
        <dbReference type="ARBA" id="ARBA00029555"/>
    </source>
</evidence>
<comment type="subcellular location">
    <subcellularLocation>
        <location evidence="1">Cytoplasm</location>
        <location evidence="1">Cytoskeleton</location>
        <location evidence="1">Cilium axoneme</location>
    </subcellularLocation>
</comment>
<dbReference type="PANTHER" id="PTHR22455:SF10">
    <property type="entry name" value="CILIA- AND FLAGELLA-ASSOCIATED PROTEIN 91"/>
    <property type="match status" value="1"/>
</dbReference>
<sequence>MTHSISSEKHERKLVKTTINCECQTLFRDSETQTHVWTPGYVVKSGDPEVLQLTDFYYGKNLPAGRHEVEIIERMRKRKAWDRYLSVIYTDDNQDLRSKIISDIEMNENMFREREFELGSVHRLTHAYDMIKEFQDNMEERNEERLKLVMEKNEELKNKTAKKLHCQKSRIYRKIHKKLLGINMKYHKTSIFEEICDETSDLYVNIMRFGANPRYRHENLVPEATKAILEIPEKKHTASKPRKKIEVKSHNCQQKLMVVGKEEFIAMKPTLDISKKGMGGKSPVTGITSFKTTQDTDIGIVPERPFLEKVYQATVLFQRLIRGRAIQALMQIGVERNRDLIDELKGSFGFTPSDEEEINSQRYLKMSAFRDYYWLLRKFGMVATVMKKLTGATINSLADFANKELMRIQDERRAYKIVQVAERARWRREAAESGRRQKEIRRRRQHDEMYRQVMRSNEITTDFYLKLLTDSAIRTVSREQAHEKMIEYADELDKEDKRQAQEDKTQIEREQMAAEIVHSFLLPESEKEIVRKRIAQQQEKAKDFARRVLYGKLEGRKFSTKKETTLLEDLSGNIETLEEDDDEQLMVQTVPEEPEAPEETPSSESFTESDEADLVPLPKGVRIKEFDELSIGSYGSLLKQFKETSSSDIAAEGKPYFGSDDSSVGSRETPPVSCSLLPPISISVPAGDTMKDMTQGNPTKAYQKNLEEIKARILKSGLAFNVTRDGTNFHTK</sequence>
<feature type="coiled-coil region" evidence="7">
    <location>
        <begin position="131"/>
        <end position="159"/>
    </location>
</feature>
<keyword evidence="3" id="KW-0206">Cytoskeleton</keyword>
<evidence type="ECO:0000313" key="11">
    <source>
        <dbReference type="Proteomes" id="UP000494040"/>
    </source>
</evidence>
<keyword evidence="4" id="KW-0966">Cell projection</keyword>
<dbReference type="AlphaFoldDB" id="A0A8I6RUP3"/>
<feature type="region of interest" description="Disordered" evidence="8">
    <location>
        <begin position="590"/>
        <end position="614"/>
    </location>
</feature>
<comment type="similarity">
    <text evidence="5">Belongs to the CFAP91 family.</text>
</comment>
<dbReference type="OMA" id="TTINCEC"/>
<name>A0A8I6RUP3_CIMLE</name>
<dbReference type="OrthoDB" id="6631266at2759"/>
<evidence type="ECO:0000256" key="4">
    <source>
        <dbReference type="ARBA" id="ARBA00023273"/>
    </source>
</evidence>
<evidence type="ECO:0000256" key="1">
    <source>
        <dbReference type="ARBA" id="ARBA00004430"/>
    </source>
</evidence>
<dbReference type="RefSeq" id="XP_014251730.1">
    <property type="nucleotide sequence ID" value="XM_014396244.2"/>
</dbReference>
<proteinExistence type="inferred from homology"/>
<dbReference type="Proteomes" id="UP000494040">
    <property type="component" value="Unassembled WGS sequence"/>
</dbReference>
<protein>
    <recommendedName>
        <fullName evidence="6">Cilia- and flagella-associated protein 91</fullName>
    </recommendedName>
</protein>
<reference evidence="10" key="1">
    <citation type="submission" date="2022-01" db="UniProtKB">
        <authorList>
            <consortium name="EnsemblMetazoa"/>
        </authorList>
    </citation>
    <scope>IDENTIFICATION</scope>
</reference>
<evidence type="ECO:0000259" key="9">
    <source>
        <dbReference type="Pfam" id="PF14738"/>
    </source>
</evidence>
<evidence type="ECO:0000256" key="7">
    <source>
        <dbReference type="SAM" id="Coils"/>
    </source>
</evidence>
<feature type="region of interest" description="Disordered" evidence="8">
    <location>
        <begin position="652"/>
        <end position="672"/>
    </location>
</feature>
<organism evidence="10 11">
    <name type="scientific">Cimex lectularius</name>
    <name type="common">Bed bug</name>
    <name type="synonym">Acanthia lectularia</name>
    <dbReference type="NCBI Taxonomy" id="79782"/>
    <lineage>
        <taxon>Eukaryota</taxon>
        <taxon>Metazoa</taxon>
        <taxon>Ecdysozoa</taxon>
        <taxon>Arthropoda</taxon>
        <taxon>Hexapoda</taxon>
        <taxon>Insecta</taxon>
        <taxon>Pterygota</taxon>
        <taxon>Neoptera</taxon>
        <taxon>Paraneoptera</taxon>
        <taxon>Hemiptera</taxon>
        <taxon>Heteroptera</taxon>
        <taxon>Panheteroptera</taxon>
        <taxon>Cimicomorpha</taxon>
        <taxon>Cimicidae</taxon>
        <taxon>Cimex</taxon>
    </lineage>
</organism>
<dbReference type="GO" id="GO:0005930">
    <property type="term" value="C:axoneme"/>
    <property type="evidence" value="ECO:0007669"/>
    <property type="project" value="UniProtKB-SubCell"/>
</dbReference>
<dbReference type="Pfam" id="PF14738">
    <property type="entry name" value="CFAP91"/>
    <property type="match status" value="1"/>
</dbReference>
<evidence type="ECO:0000256" key="5">
    <source>
        <dbReference type="ARBA" id="ARBA00029468"/>
    </source>
</evidence>
<dbReference type="PANTHER" id="PTHR22455">
    <property type="entry name" value="CILIA- AND FLAGELLA-ASSOCIATED PROTEIN 91"/>
    <property type="match status" value="1"/>
</dbReference>
<evidence type="ECO:0000256" key="3">
    <source>
        <dbReference type="ARBA" id="ARBA00023212"/>
    </source>
</evidence>
<keyword evidence="7" id="KW-0175">Coiled coil</keyword>
<accession>A0A8I6RUP3</accession>
<dbReference type="EnsemblMetazoa" id="XM_014396244.2">
    <property type="protein sequence ID" value="XP_014251730.1"/>
    <property type="gene ID" value="LOC106667938"/>
</dbReference>
<keyword evidence="11" id="KW-1185">Reference proteome</keyword>
<feature type="domain" description="CFAP91" evidence="9">
    <location>
        <begin position="24"/>
        <end position="174"/>
    </location>
</feature>
<evidence type="ECO:0000313" key="10">
    <source>
        <dbReference type="EnsemblMetazoa" id="XP_014251730.1"/>
    </source>
</evidence>
<evidence type="ECO:0000256" key="2">
    <source>
        <dbReference type="ARBA" id="ARBA00022490"/>
    </source>
</evidence>